<keyword evidence="11" id="KW-0677">Repeat</keyword>
<dbReference type="InterPro" id="IPR003598">
    <property type="entry name" value="Ig_sub2"/>
</dbReference>
<evidence type="ECO:0000259" key="23">
    <source>
        <dbReference type="PROSITE" id="PS50835"/>
    </source>
</evidence>
<dbReference type="InterPro" id="IPR052385">
    <property type="entry name" value="Obscurin/Obscurin-like_Reg"/>
</dbReference>
<feature type="compositionally biased region" description="Polar residues" evidence="22">
    <location>
        <begin position="1356"/>
        <end position="1366"/>
    </location>
</feature>
<comment type="similarity">
    <text evidence="4">Belongs to the protein kinase superfamily. CAMK Ser/Thr protein kinase family.</text>
</comment>
<evidence type="ECO:0000313" key="24">
    <source>
        <dbReference type="EMBL" id="CDQ65444.1"/>
    </source>
</evidence>
<evidence type="ECO:0000256" key="21">
    <source>
        <dbReference type="ARBA" id="ARBA00048679"/>
    </source>
</evidence>
<feature type="domain" description="Ig-like" evidence="23">
    <location>
        <begin position="863"/>
        <end position="948"/>
    </location>
</feature>
<keyword evidence="12" id="KW-0547">Nucleotide-binding</keyword>
<dbReference type="GO" id="GO:0046872">
    <property type="term" value="F:metal ion binding"/>
    <property type="evidence" value="ECO:0007669"/>
    <property type="project" value="UniProtKB-KW"/>
</dbReference>
<evidence type="ECO:0000256" key="11">
    <source>
        <dbReference type="ARBA" id="ARBA00022737"/>
    </source>
</evidence>
<organism evidence="24 25">
    <name type="scientific">Oncorhynchus mykiss</name>
    <name type="common">Rainbow trout</name>
    <name type="synonym">Salmo gairdneri</name>
    <dbReference type="NCBI Taxonomy" id="8022"/>
    <lineage>
        <taxon>Eukaryota</taxon>
        <taxon>Metazoa</taxon>
        <taxon>Chordata</taxon>
        <taxon>Craniata</taxon>
        <taxon>Vertebrata</taxon>
        <taxon>Euteleostomi</taxon>
        <taxon>Actinopterygii</taxon>
        <taxon>Neopterygii</taxon>
        <taxon>Teleostei</taxon>
        <taxon>Protacanthopterygii</taxon>
        <taxon>Salmoniformes</taxon>
        <taxon>Salmonidae</taxon>
        <taxon>Salmoninae</taxon>
        <taxon>Oncorhynchus</taxon>
    </lineage>
</organism>
<dbReference type="FunFam" id="2.60.40.10:FF:000050">
    <property type="entry name" value="Titin isoform B"/>
    <property type="match status" value="2"/>
</dbReference>
<dbReference type="STRING" id="8022.A0A060WJL9"/>
<keyword evidence="13" id="KW-0418">Kinase</keyword>
<evidence type="ECO:0000256" key="15">
    <source>
        <dbReference type="ARBA" id="ARBA00022842"/>
    </source>
</evidence>
<dbReference type="PANTHER" id="PTHR35971">
    <property type="entry name" value="SI:DKEY-31G6.6"/>
    <property type="match status" value="1"/>
</dbReference>
<dbReference type="SMART" id="SM00408">
    <property type="entry name" value="IGc2"/>
    <property type="match status" value="3"/>
</dbReference>
<evidence type="ECO:0000313" key="25">
    <source>
        <dbReference type="Proteomes" id="UP000193380"/>
    </source>
</evidence>
<keyword evidence="7" id="KW-0723">Serine/threonine-protein kinase</keyword>
<evidence type="ECO:0000256" key="14">
    <source>
        <dbReference type="ARBA" id="ARBA00022840"/>
    </source>
</evidence>
<evidence type="ECO:0000256" key="12">
    <source>
        <dbReference type="ARBA" id="ARBA00022741"/>
    </source>
</evidence>
<dbReference type="InterPro" id="IPR013098">
    <property type="entry name" value="Ig_I-set"/>
</dbReference>
<evidence type="ECO:0000256" key="19">
    <source>
        <dbReference type="ARBA" id="ARBA00023319"/>
    </source>
</evidence>
<evidence type="ECO:0000256" key="4">
    <source>
        <dbReference type="ARBA" id="ARBA00006692"/>
    </source>
</evidence>
<comment type="catalytic activity">
    <reaction evidence="21">
        <text>L-seryl-[protein] + ATP = O-phospho-L-seryl-[protein] + ADP + H(+)</text>
        <dbReference type="Rhea" id="RHEA:17989"/>
        <dbReference type="Rhea" id="RHEA-COMP:9863"/>
        <dbReference type="Rhea" id="RHEA-COMP:11604"/>
        <dbReference type="ChEBI" id="CHEBI:15378"/>
        <dbReference type="ChEBI" id="CHEBI:29999"/>
        <dbReference type="ChEBI" id="CHEBI:30616"/>
        <dbReference type="ChEBI" id="CHEBI:83421"/>
        <dbReference type="ChEBI" id="CHEBI:456216"/>
        <dbReference type="EC" id="2.7.11.1"/>
    </reaction>
</comment>
<dbReference type="PROSITE" id="PS50835">
    <property type="entry name" value="IG_LIKE"/>
    <property type="match status" value="3"/>
</dbReference>
<evidence type="ECO:0000256" key="18">
    <source>
        <dbReference type="ARBA" id="ARBA00023242"/>
    </source>
</evidence>
<keyword evidence="14" id="KW-0067">ATP-binding</keyword>
<dbReference type="GO" id="GO:0005524">
    <property type="term" value="F:ATP binding"/>
    <property type="evidence" value="ECO:0007669"/>
    <property type="project" value="UniProtKB-KW"/>
</dbReference>
<dbReference type="CDD" id="cd00096">
    <property type="entry name" value="Ig"/>
    <property type="match status" value="2"/>
</dbReference>
<dbReference type="SUPFAM" id="SSF48726">
    <property type="entry name" value="Immunoglobulin"/>
    <property type="match status" value="4"/>
</dbReference>
<dbReference type="GO" id="GO:0004674">
    <property type="term" value="F:protein serine/threonine kinase activity"/>
    <property type="evidence" value="ECO:0007669"/>
    <property type="project" value="UniProtKB-KW"/>
</dbReference>
<evidence type="ECO:0000256" key="20">
    <source>
        <dbReference type="ARBA" id="ARBA00047899"/>
    </source>
</evidence>
<dbReference type="PANTHER" id="PTHR35971:SF5">
    <property type="entry name" value="OBSCURIN LIKE CYTOSKELETAL ADAPTOR 1"/>
    <property type="match status" value="1"/>
</dbReference>
<dbReference type="GO" id="GO:0005737">
    <property type="term" value="C:cytoplasm"/>
    <property type="evidence" value="ECO:0007669"/>
    <property type="project" value="UniProtKB-SubCell"/>
</dbReference>
<dbReference type="Pfam" id="PF07679">
    <property type="entry name" value="I-set"/>
    <property type="match status" value="3"/>
</dbReference>
<evidence type="ECO:0000256" key="10">
    <source>
        <dbReference type="ARBA" id="ARBA00022723"/>
    </source>
</evidence>
<keyword evidence="6" id="KW-0963">Cytoplasm</keyword>
<feature type="compositionally biased region" description="Basic and acidic residues" evidence="22">
    <location>
        <begin position="490"/>
        <end position="514"/>
    </location>
</feature>
<protein>
    <recommendedName>
        <fullName evidence="5">non-specific serine/threonine protein kinase</fullName>
        <ecNumber evidence="5">2.7.11.1</ecNumber>
    </recommendedName>
</protein>
<dbReference type="InterPro" id="IPR036179">
    <property type="entry name" value="Ig-like_dom_sf"/>
</dbReference>
<feature type="compositionally biased region" description="Acidic residues" evidence="22">
    <location>
        <begin position="655"/>
        <end position="671"/>
    </location>
</feature>
<feature type="compositionally biased region" description="Basic and acidic residues" evidence="22">
    <location>
        <begin position="371"/>
        <end position="404"/>
    </location>
</feature>
<feature type="compositionally biased region" description="Basic and acidic residues" evidence="22">
    <location>
        <begin position="193"/>
        <end position="229"/>
    </location>
</feature>
<dbReference type="GO" id="GO:0005634">
    <property type="term" value="C:nucleus"/>
    <property type="evidence" value="ECO:0007669"/>
    <property type="project" value="UniProtKB-SubCell"/>
</dbReference>
<evidence type="ECO:0000256" key="9">
    <source>
        <dbReference type="ARBA" id="ARBA00022679"/>
    </source>
</evidence>
<accession>A0A060WJL9</accession>
<evidence type="ECO:0000256" key="3">
    <source>
        <dbReference type="ARBA" id="ARBA00004496"/>
    </source>
</evidence>
<comment type="cofactor">
    <cofactor evidence="1">
        <name>Mg(2+)</name>
        <dbReference type="ChEBI" id="CHEBI:18420"/>
    </cofactor>
</comment>
<comment type="catalytic activity">
    <reaction evidence="20">
        <text>L-threonyl-[protein] + ATP = O-phospho-L-threonyl-[protein] + ADP + H(+)</text>
        <dbReference type="Rhea" id="RHEA:46608"/>
        <dbReference type="Rhea" id="RHEA-COMP:11060"/>
        <dbReference type="Rhea" id="RHEA-COMP:11605"/>
        <dbReference type="ChEBI" id="CHEBI:15378"/>
        <dbReference type="ChEBI" id="CHEBI:30013"/>
        <dbReference type="ChEBI" id="CHEBI:30616"/>
        <dbReference type="ChEBI" id="CHEBI:61977"/>
        <dbReference type="ChEBI" id="CHEBI:456216"/>
        <dbReference type="EC" id="2.7.11.1"/>
    </reaction>
</comment>
<evidence type="ECO:0000256" key="1">
    <source>
        <dbReference type="ARBA" id="ARBA00001946"/>
    </source>
</evidence>
<dbReference type="GO" id="GO:0005516">
    <property type="term" value="F:calmodulin binding"/>
    <property type="evidence" value="ECO:0007669"/>
    <property type="project" value="UniProtKB-KW"/>
</dbReference>
<name>A0A060WJL9_ONCMY</name>
<dbReference type="InterPro" id="IPR007110">
    <property type="entry name" value="Ig-like_dom"/>
</dbReference>
<reference evidence="24" key="2">
    <citation type="submission" date="2014-03" db="EMBL/GenBank/DDBJ databases">
        <authorList>
            <person name="Genoscope - CEA"/>
        </authorList>
    </citation>
    <scope>NUCLEOTIDE SEQUENCE</scope>
</reference>
<reference evidence="24" key="1">
    <citation type="journal article" date="2014" name="Nat. Commun.">
        <title>The rainbow trout genome provides novel insights into evolution after whole-genome duplication in vertebrates.</title>
        <authorList>
            <person name="Berthelot C."/>
            <person name="Brunet F."/>
            <person name="Chalopin D."/>
            <person name="Juanchich A."/>
            <person name="Bernard M."/>
            <person name="Noel B."/>
            <person name="Bento P."/>
            <person name="Da Silva C."/>
            <person name="Labadie K."/>
            <person name="Alberti A."/>
            <person name="Aury J.M."/>
            <person name="Louis A."/>
            <person name="Dehais P."/>
            <person name="Bardou P."/>
            <person name="Montfort J."/>
            <person name="Klopp C."/>
            <person name="Cabau C."/>
            <person name="Gaspin C."/>
            <person name="Thorgaard G.H."/>
            <person name="Boussaha M."/>
            <person name="Quillet E."/>
            <person name="Guyomard R."/>
            <person name="Galiana D."/>
            <person name="Bobe J."/>
            <person name="Volff J.N."/>
            <person name="Genet C."/>
            <person name="Wincker P."/>
            <person name="Jaillon O."/>
            <person name="Roest Crollius H."/>
            <person name="Guiguen Y."/>
        </authorList>
    </citation>
    <scope>NUCLEOTIDE SEQUENCE [LARGE SCALE GENOMIC DNA]</scope>
</reference>
<evidence type="ECO:0000256" key="7">
    <source>
        <dbReference type="ARBA" id="ARBA00022527"/>
    </source>
</evidence>
<dbReference type="FunFam" id="2.60.40.10:FF:000148">
    <property type="entry name" value="titin isoform X1"/>
    <property type="match status" value="1"/>
</dbReference>
<dbReference type="Proteomes" id="UP000193380">
    <property type="component" value="Unassembled WGS sequence"/>
</dbReference>
<keyword evidence="9" id="KW-0808">Transferase</keyword>
<evidence type="ECO:0000256" key="17">
    <source>
        <dbReference type="ARBA" id="ARBA00023157"/>
    </source>
</evidence>
<gene>
    <name evidence="24" type="ORF">GSONMT00073221001</name>
</gene>
<evidence type="ECO:0000256" key="5">
    <source>
        <dbReference type="ARBA" id="ARBA00012513"/>
    </source>
</evidence>
<evidence type="ECO:0000256" key="22">
    <source>
        <dbReference type="SAM" id="MobiDB-lite"/>
    </source>
</evidence>
<dbReference type="Gene3D" id="2.60.40.10">
    <property type="entry name" value="Immunoglobulins"/>
    <property type="match status" value="5"/>
</dbReference>
<proteinExistence type="inferred from homology"/>
<sequence length="1507" mass="168581">MTSSLQMAEKRRSLKTHKVSYTMERAPPIEEVFQHEEVWHANAEVSYKDKGDILDKSTTLMSRQEISVKTEDTVPEKVPFQKYKKSDMKHSVSELSKRKHRATKVLTRSDLDAYLPVKKDRSLQMESPELSTKAKETLLSVYPASIVFREEEETCIKTKGTIYVDVIELKTEEVTIEDVPIHQAVQSIEEHFVQKAKTEPKPKPEVKPDPMPESKPEVRLEVRPEKKAVIEVGVKNVPQSTEPQVLKPEPKPKLKAKPDPKQEPKAEVKAEPKPKLDAKPEPKAEVKPEPKPKPESKIDARQKLTPERKAVTVRVKESPPKPAETLLKKVTTPEKTVITDVRVYDEGEVTISERYEAEKISKTDAISKIPDGAKVKTPKENEPTEDKWSRQTIPRVEKEGDKITLKQIPKGVKEEAPTDPNIKEPVDRKKADRVPSAKEEPQAVKLKPVAKVPEDEQVQDSDKPLTKVKRIPTQEQEKENVKLNPFSKSPKADTEAVNPEKEPETKETGKKTQHESSPPKTAPVKKMEKSPQVEKPVQLKKVDHVPREAEDKEDKPLKHEETLKKMVDLKKTPSPKVEKPQEIEKNTMERKPRAERTKKLPKEVSPKDSFECVTLKKVQRKSPQEKTEGAPPKKVPGMKELSPKAVQLRNLSTQLEEEVFEEEPEVEEESDKEGWGWELVPCDSSGSTEDWGEEGDALETPGMPRRDGKPAEEAGAGRGAGRGRGLKAGKTPSPGEGRGRGLKPGGGGGDKPPDANPFGFQLKAVPLKFTKPLKDIVLQEGDAVGASATFECEVSPSTAVTTWMKDGSNLRESPKHKFTSDGKDRRLAIIDVQLVDTGEYTCVAKLGNKEKTTTAKLIVEELPVKWVKELGEETSVLKGQPMYLTCELNKEREVTWMKSGKILKVIAGKVAINVIGMQQAVTIQNMGDDDAGIYACECELIRTKTTVKIIEIVRDWLVKPLKDQHVKPKATATFKCELFKETPNWKWFKGNNEITNDPTDKTEVKKEGKVLTLTIKNAQPEDIAEYTMEVEGHRYTANLTLGEREAEILKPLSSCEVVEKEDVTFETEISEEDVPGEWKHKGQVLTRSPTCEIKMEGNKRFLTLKSVPLDASGEVSYTALNAVTSAVLTVKGKQLFQEHIMYVCMYVFALYIFFKVCGHPFKLVDLAISSSAVADSDESRFTIWQSGYLPECIVPTVKFSGEGIMVSGWFSWFELGPLVPVTPALLLHSNCLSFKDLPHATVHKYRMQNQSNVFITPFLHQPMSQSAVQKPSLKPQTASNADVEALWLRKTPLKGQNLGRNLERNQALRDVQTFIDDLQGQIIIITVVVEVNVSWLFIADHSELETAGAVERGSKTAGTGQGSTVEGRTVETGAVARPGGLGTARSHQDIIPPTFPKHVPTPLQGYLQPPTYYPETRPSIAHKDLPHCTNPRGAPTRTGRSPGDAYFVVKLQDYTAVQKVEVALDCELMKDVPDMWYLNETEMKASKMVTIRAEANRRMLSIKKVED</sequence>
<keyword evidence="17" id="KW-1015">Disulfide bond</keyword>
<evidence type="ECO:0000256" key="2">
    <source>
        <dbReference type="ARBA" id="ARBA00004123"/>
    </source>
</evidence>
<dbReference type="InterPro" id="IPR013783">
    <property type="entry name" value="Ig-like_fold"/>
</dbReference>
<evidence type="ECO:0000256" key="6">
    <source>
        <dbReference type="ARBA" id="ARBA00022490"/>
    </source>
</evidence>
<feature type="compositionally biased region" description="Basic and acidic residues" evidence="22">
    <location>
        <begin position="411"/>
        <end position="442"/>
    </location>
</feature>
<keyword evidence="10" id="KW-0479">Metal-binding</keyword>
<comment type="subcellular location">
    <subcellularLocation>
        <location evidence="3">Cytoplasm</location>
    </subcellularLocation>
    <subcellularLocation>
        <location evidence="2">Nucleus</location>
    </subcellularLocation>
</comment>
<dbReference type="InterPro" id="IPR003599">
    <property type="entry name" value="Ig_sub"/>
</dbReference>
<keyword evidence="19" id="KW-0393">Immunoglobulin domain</keyword>
<feature type="domain" description="Ig-like" evidence="23">
    <location>
        <begin position="766"/>
        <end position="854"/>
    </location>
</feature>
<dbReference type="EC" id="2.7.11.1" evidence="5"/>
<feature type="compositionally biased region" description="Basic and acidic residues" evidence="22">
    <location>
        <begin position="540"/>
        <end position="610"/>
    </location>
</feature>
<dbReference type="PaxDb" id="8022-A0A060WJL9"/>
<keyword evidence="8" id="KW-0597">Phosphoprotein</keyword>
<dbReference type="SMART" id="SM00409">
    <property type="entry name" value="IG"/>
    <property type="match status" value="3"/>
</dbReference>
<feature type="region of interest" description="Disordered" evidence="22">
    <location>
        <begin position="193"/>
        <end position="325"/>
    </location>
</feature>
<feature type="region of interest" description="Disordered" evidence="22">
    <location>
        <begin position="1349"/>
        <end position="1441"/>
    </location>
</feature>
<evidence type="ECO:0000256" key="8">
    <source>
        <dbReference type="ARBA" id="ARBA00022553"/>
    </source>
</evidence>
<evidence type="ECO:0000256" key="16">
    <source>
        <dbReference type="ARBA" id="ARBA00022860"/>
    </source>
</evidence>
<feature type="compositionally biased region" description="Basic and acidic residues" evidence="22">
    <location>
        <begin position="248"/>
        <end position="319"/>
    </location>
</feature>
<feature type="domain" description="Ig-like" evidence="23">
    <location>
        <begin position="971"/>
        <end position="1040"/>
    </location>
</feature>
<keyword evidence="16" id="KW-0112">Calmodulin-binding</keyword>
<evidence type="ECO:0000256" key="13">
    <source>
        <dbReference type="ARBA" id="ARBA00022777"/>
    </source>
</evidence>
<feature type="region of interest" description="Disordered" evidence="22">
    <location>
        <begin position="655"/>
        <end position="759"/>
    </location>
</feature>
<keyword evidence="15" id="KW-0460">Magnesium</keyword>
<dbReference type="EMBL" id="FR904507">
    <property type="protein sequence ID" value="CDQ65444.1"/>
    <property type="molecule type" value="Genomic_DNA"/>
</dbReference>
<feature type="region of interest" description="Disordered" evidence="22">
    <location>
        <begin position="370"/>
        <end position="643"/>
    </location>
</feature>
<keyword evidence="18" id="KW-0539">Nucleus</keyword>